<dbReference type="GO" id="GO:0003700">
    <property type="term" value="F:DNA-binding transcription factor activity"/>
    <property type="evidence" value="ECO:0007669"/>
    <property type="project" value="InterPro"/>
</dbReference>
<protein>
    <submittedName>
        <fullName evidence="7">GntR family transcriptional regulator</fullName>
    </submittedName>
</protein>
<dbReference type="Proteomes" id="UP000598196">
    <property type="component" value="Unassembled WGS sequence"/>
</dbReference>
<dbReference type="InterPro" id="IPR015424">
    <property type="entry name" value="PyrdxlP-dep_Trfase"/>
</dbReference>
<dbReference type="Pfam" id="PF00392">
    <property type="entry name" value="GntR"/>
    <property type="match status" value="1"/>
</dbReference>
<dbReference type="SMART" id="SM00345">
    <property type="entry name" value="HTH_GNTR"/>
    <property type="match status" value="1"/>
</dbReference>
<evidence type="ECO:0000313" key="8">
    <source>
        <dbReference type="Proteomes" id="UP000598196"/>
    </source>
</evidence>
<proteinExistence type="inferred from homology"/>
<dbReference type="CDD" id="cd07377">
    <property type="entry name" value="WHTH_GntR"/>
    <property type="match status" value="1"/>
</dbReference>
<dbReference type="GO" id="GO:0003677">
    <property type="term" value="F:DNA binding"/>
    <property type="evidence" value="ECO:0007669"/>
    <property type="project" value="UniProtKB-KW"/>
</dbReference>
<feature type="domain" description="HTH gntR-type" evidence="6">
    <location>
        <begin position="22"/>
        <end position="90"/>
    </location>
</feature>
<dbReference type="InterPro" id="IPR036390">
    <property type="entry name" value="WH_DNA-bd_sf"/>
</dbReference>
<comment type="similarity">
    <text evidence="1">In the C-terminal section; belongs to the class-I pyridoxal-phosphate-dependent aminotransferase family.</text>
</comment>
<dbReference type="Pfam" id="PF00155">
    <property type="entry name" value="Aminotran_1_2"/>
    <property type="match status" value="1"/>
</dbReference>
<dbReference type="AlphaFoldDB" id="A0A917YKW0"/>
<dbReference type="PROSITE" id="PS50949">
    <property type="entry name" value="HTH_GNTR"/>
    <property type="match status" value="1"/>
</dbReference>
<evidence type="ECO:0000256" key="1">
    <source>
        <dbReference type="ARBA" id="ARBA00005384"/>
    </source>
</evidence>
<dbReference type="InterPro" id="IPR000524">
    <property type="entry name" value="Tscrpt_reg_HTH_GntR"/>
</dbReference>
<dbReference type="Gene3D" id="3.40.640.10">
    <property type="entry name" value="Type I PLP-dependent aspartate aminotransferase-like (Major domain)"/>
    <property type="match status" value="1"/>
</dbReference>
<evidence type="ECO:0000256" key="4">
    <source>
        <dbReference type="ARBA" id="ARBA00023125"/>
    </source>
</evidence>
<dbReference type="InterPro" id="IPR004839">
    <property type="entry name" value="Aminotransferase_I/II_large"/>
</dbReference>
<keyword evidence="3" id="KW-0805">Transcription regulation</keyword>
<keyword evidence="4" id="KW-0238">DNA-binding</keyword>
<dbReference type="Gene3D" id="1.10.10.10">
    <property type="entry name" value="Winged helix-like DNA-binding domain superfamily/Winged helix DNA-binding domain"/>
    <property type="match status" value="1"/>
</dbReference>
<dbReference type="PANTHER" id="PTHR46577:SF1">
    <property type="entry name" value="HTH-TYPE TRANSCRIPTIONAL REGULATORY PROTEIN GABR"/>
    <property type="match status" value="1"/>
</dbReference>
<evidence type="ECO:0000313" key="7">
    <source>
        <dbReference type="EMBL" id="GGO30923.1"/>
    </source>
</evidence>
<dbReference type="InterPro" id="IPR036388">
    <property type="entry name" value="WH-like_DNA-bd_sf"/>
</dbReference>
<dbReference type="InterPro" id="IPR015421">
    <property type="entry name" value="PyrdxlP-dep_Trfase_major"/>
</dbReference>
<reference evidence="7 8" key="1">
    <citation type="journal article" date="2014" name="Int. J. Syst. Evol. Microbiol.">
        <title>Complete genome sequence of Corynebacterium casei LMG S-19264T (=DSM 44701T), isolated from a smear-ripened cheese.</title>
        <authorList>
            <consortium name="US DOE Joint Genome Institute (JGI-PGF)"/>
            <person name="Walter F."/>
            <person name="Albersmeier A."/>
            <person name="Kalinowski J."/>
            <person name="Ruckert C."/>
        </authorList>
    </citation>
    <scope>NUCLEOTIDE SEQUENCE [LARGE SCALE GENOMIC DNA]</scope>
    <source>
        <strain evidence="7 8">CGMCC 1.7029</strain>
    </source>
</reference>
<dbReference type="RefSeq" id="WP_206665018.1">
    <property type="nucleotide sequence ID" value="NZ_BMLP01000002.1"/>
</dbReference>
<evidence type="ECO:0000256" key="3">
    <source>
        <dbReference type="ARBA" id="ARBA00023015"/>
    </source>
</evidence>
<dbReference type="EMBL" id="BMLP01000002">
    <property type="protein sequence ID" value="GGO30923.1"/>
    <property type="molecule type" value="Genomic_DNA"/>
</dbReference>
<organism evidence="7 8">
    <name type="scientific">Gemmobacter aquaticus</name>
    <dbReference type="NCBI Taxonomy" id="490185"/>
    <lineage>
        <taxon>Bacteria</taxon>
        <taxon>Pseudomonadati</taxon>
        <taxon>Pseudomonadota</taxon>
        <taxon>Alphaproteobacteria</taxon>
        <taxon>Rhodobacterales</taxon>
        <taxon>Paracoccaceae</taxon>
        <taxon>Gemmobacter</taxon>
    </lineage>
</organism>
<evidence type="ECO:0000256" key="5">
    <source>
        <dbReference type="ARBA" id="ARBA00023163"/>
    </source>
</evidence>
<gene>
    <name evidence="7" type="ORF">GCM10010991_16250</name>
</gene>
<dbReference type="PANTHER" id="PTHR46577">
    <property type="entry name" value="HTH-TYPE TRANSCRIPTIONAL REGULATORY PROTEIN GABR"/>
    <property type="match status" value="1"/>
</dbReference>
<comment type="caution">
    <text evidence="7">The sequence shown here is derived from an EMBL/GenBank/DDBJ whole genome shotgun (WGS) entry which is preliminary data.</text>
</comment>
<dbReference type="InterPro" id="IPR051446">
    <property type="entry name" value="HTH_trans_reg/aminotransferase"/>
</dbReference>
<evidence type="ECO:0000259" key="6">
    <source>
        <dbReference type="PROSITE" id="PS50949"/>
    </source>
</evidence>
<sequence>MKRIQTNLPDLSGMVPVLPDHGPRPRALYSALRRMIEGGQLRPGTKLPPTRELAAQLQIARGAVVTGYETLIADGFAVARVGAGTFVADAVPRVGEQPAPVGARFEALDLPGDLGLACPDPVSLAVLRRLINRTLARPPESLFHYADPRGGLRLRTEVAEYLRTARGLRLHEAQVILTSGTQGALDLIARAVLAPGDRVWMEDPGYPSGKAALSDQTLIPVPVDAEGVDVAEGIARAPDARAAYVTPSHQFPLGVVMSMRRRLDLLAWAERQGAWIIEDDYDSEFRFEGAPLAALQGMDGAGRVIYIGTFSKALMPGLRVGYMVLPMPLVDPVLSLRRRIDRAPPGVIEPALAEFLASGGFAAHLRRARRRVRLARDALVAELTQAGLPVTPPEQGLHLTLRLPDGSNDLEVAARARTHGFGARALSSMYLGPKRPGLVIGYSGHTPEVLSRAARRWLDAAKPGDAT</sequence>
<accession>A0A917YKW0</accession>
<dbReference type="SUPFAM" id="SSF46785">
    <property type="entry name" value="Winged helix' DNA-binding domain"/>
    <property type="match status" value="1"/>
</dbReference>
<keyword evidence="2" id="KW-0663">Pyridoxal phosphate</keyword>
<dbReference type="CDD" id="cd00609">
    <property type="entry name" value="AAT_like"/>
    <property type="match status" value="1"/>
</dbReference>
<keyword evidence="5" id="KW-0804">Transcription</keyword>
<name>A0A917YKW0_9RHOB</name>
<keyword evidence="8" id="KW-1185">Reference proteome</keyword>
<dbReference type="GO" id="GO:0030170">
    <property type="term" value="F:pyridoxal phosphate binding"/>
    <property type="evidence" value="ECO:0007669"/>
    <property type="project" value="InterPro"/>
</dbReference>
<dbReference type="SUPFAM" id="SSF53383">
    <property type="entry name" value="PLP-dependent transferases"/>
    <property type="match status" value="1"/>
</dbReference>
<evidence type="ECO:0000256" key="2">
    <source>
        <dbReference type="ARBA" id="ARBA00022898"/>
    </source>
</evidence>